<dbReference type="PANTHER" id="PTHR32361">
    <property type="entry name" value="FERRIC/CUPRIC REDUCTASE TRANSMEMBRANE COMPONENT"/>
    <property type="match status" value="1"/>
</dbReference>
<evidence type="ECO:0000256" key="8">
    <source>
        <dbReference type="ARBA" id="ARBA00022989"/>
    </source>
</evidence>
<evidence type="ECO:0000256" key="9">
    <source>
        <dbReference type="ARBA" id="ARBA00023065"/>
    </source>
</evidence>
<evidence type="ECO:0000256" key="12">
    <source>
        <dbReference type="SAM" id="MobiDB-lite"/>
    </source>
</evidence>
<dbReference type="CDD" id="cd06186">
    <property type="entry name" value="NOX_Duox_like_FAD_NADP"/>
    <property type="match status" value="1"/>
</dbReference>
<evidence type="ECO:0000259" key="14">
    <source>
        <dbReference type="PROSITE" id="PS51384"/>
    </source>
</evidence>
<gene>
    <name evidence="15" type="ORF">BN980_GECA13s00879g</name>
</gene>
<dbReference type="Pfam" id="PF01794">
    <property type="entry name" value="Ferric_reduct"/>
    <property type="match status" value="1"/>
</dbReference>
<comment type="subcellular location">
    <subcellularLocation>
        <location evidence="1">Cell membrane</location>
        <topology evidence="1">Multi-pass membrane protein</topology>
    </subcellularLocation>
</comment>
<dbReference type="InterPro" id="IPR013130">
    <property type="entry name" value="Fe3_Rdtase_TM_dom"/>
</dbReference>
<evidence type="ECO:0000313" key="16">
    <source>
        <dbReference type="Proteomes" id="UP000242525"/>
    </source>
</evidence>
<proteinExistence type="predicted"/>
<feature type="region of interest" description="Disordered" evidence="12">
    <location>
        <begin position="81"/>
        <end position="112"/>
    </location>
</feature>
<dbReference type="GO" id="GO:0052851">
    <property type="term" value="F:ferric-chelate reductase (NADPH) activity"/>
    <property type="evidence" value="ECO:0007669"/>
    <property type="project" value="UniProtKB-EC"/>
</dbReference>
<evidence type="ECO:0000256" key="1">
    <source>
        <dbReference type="ARBA" id="ARBA00004651"/>
    </source>
</evidence>
<dbReference type="PROSITE" id="PS51384">
    <property type="entry name" value="FAD_FR"/>
    <property type="match status" value="1"/>
</dbReference>
<dbReference type="InterPro" id="IPR017927">
    <property type="entry name" value="FAD-bd_FR_type"/>
</dbReference>
<comment type="caution">
    <text evidence="15">The sequence shown here is derived from an EMBL/GenBank/DDBJ whole genome shotgun (WGS) entry which is preliminary data.</text>
</comment>
<dbReference type="SFLD" id="SFLDS00052">
    <property type="entry name" value="Ferric_Reductase_Domain"/>
    <property type="match status" value="1"/>
</dbReference>
<dbReference type="PANTHER" id="PTHR32361:SF28">
    <property type="entry name" value="FRP1P"/>
    <property type="match status" value="1"/>
</dbReference>
<sequence>MTQLATRSVDRDRPFYRNNPFDNKETQEKVVREVFRGRELLWWYVAVLSVIFVGVCLHYWAQRFVAWLVWRRAKRAEENSLLQQRNNDSTAAPSSSTSSPPSTPYHNNNVDNETRSIYSEDTPLFEGRHVYPVKSRWYRWYCRLQGMLMKQSEQHNTFEDAGTMLVLVVYHILAIAYLFWDMPRFFVSYAFRLGSLCVANVPLMYILGAKHSPISFLTGWSYEQLNVFHRHVGRLCVLAFILHTIFFLFYFRVPYLFTHAWSIMGIIAGVCFFAIGITSQRWIKGLVLRDTMYEVFYLIHFVGMILALPAIYFHYPTARPFAVLAMLSVIYDRVYRVIYDYRAVYCKVEVHPGDTVILRLPKKNHVGEGSWWLLRRQKPLSWKAGEHVFITLPGCGIWESHPFTVASSANASDTLDIIIRAKEGFTRRLYNQEVAAAAAAGGVGNRYRWVIIHGPYGAHPPSMPDYKHLDTLTTAGHTKQKIVLVSGGAGVAFTWPLYQEYLLGHTSSREELAIVDHNTKSDDDNEDPATTVTTAIIDGTGCSGSNSSLPLADLSAGPLYLRNAIHSCRLEIHFLWVIPYRSFISWLPDLAQAYGGDGDAGFKEPLDTYEYYDNGSVLVHRHIWITREVGRPDIKQLVKDMVGPEEVDEADPDRKCQSWVATCGPDYMVRKVRNAVAELRLEGRGEVEYYAEKFGW</sequence>
<protein>
    <recommendedName>
        <fullName evidence="2">ferric-chelate reductase (NADPH)</fullName>
        <ecNumber evidence="2">1.16.1.9</ecNumber>
    </recommendedName>
</protein>
<feature type="transmembrane region" description="Helical" evidence="13">
    <location>
        <begin position="161"/>
        <end position="180"/>
    </location>
</feature>
<evidence type="ECO:0000256" key="5">
    <source>
        <dbReference type="ARBA" id="ARBA00022630"/>
    </source>
</evidence>
<evidence type="ECO:0000256" key="7">
    <source>
        <dbReference type="ARBA" id="ARBA00022827"/>
    </source>
</evidence>
<evidence type="ECO:0000256" key="3">
    <source>
        <dbReference type="ARBA" id="ARBA00022448"/>
    </source>
</evidence>
<dbReference type="Gene3D" id="2.40.30.10">
    <property type="entry name" value="Translation factors"/>
    <property type="match status" value="1"/>
</dbReference>
<feature type="compositionally biased region" description="Low complexity" evidence="12">
    <location>
        <begin position="89"/>
        <end position="100"/>
    </location>
</feature>
<keyword evidence="5" id="KW-0285">Flavoprotein</keyword>
<comment type="catalytic activity">
    <reaction evidence="11">
        <text>2 a Fe(II)-siderophore + NADP(+) + H(+) = 2 a Fe(III)-siderophore + NADPH</text>
        <dbReference type="Rhea" id="RHEA:28795"/>
        <dbReference type="Rhea" id="RHEA-COMP:11342"/>
        <dbReference type="Rhea" id="RHEA-COMP:11344"/>
        <dbReference type="ChEBI" id="CHEBI:15378"/>
        <dbReference type="ChEBI" id="CHEBI:29033"/>
        <dbReference type="ChEBI" id="CHEBI:29034"/>
        <dbReference type="ChEBI" id="CHEBI:57783"/>
        <dbReference type="ChEBI" id="CHEBI:58349"/>
        <dbReference type="EC" id="1.16.1.9"/>
    </reaction>
</comment>
<feature type="region of interest" description="Disordered" evidence="12">
    <location>
        <begin position="1"/>
        <end position="21"/>
    </location>
</feature>
<keyword evidence="4" id="KW-1003">Cell membrane</keyword>
<feature type="domain" description="FAD-binding FR-type" evidence="14">
    <location>
        <begin position="338"/>
        <end position="462"/>
    </location>
</feature>
<evidence type="ECO:0000256" key="2">
    <source>
        <dbReference type="ARBA" id="ARBA00012668"/>
    </source>
</evidence>
<dbReference type="InterPro" id="IPR051410">
    <property type="entry name" value="Ferric/Cupric_Reductase"/>
</dbReference>
<dbReference type="GO" id="GO:0015677">
    <property type="term" value="P:copper ion import"/>
    <property type="evidence" value="ECO:0007669"/>
    <property type="project" value="TreeGrafter"/>
</dbReference>
<dbReference type="GO" id="GO:0006879">
    <property type="term" value="P:intracellular iron ion homeostasis"/>
    <property type="evidence" value="ECO:0007669"/>
    <property type="project" value="TreeGrafter"/>
</dbReference>
<dbReference type="OrthoDB" id="17725at2759"/>
<dbReference type="Gene3D" id="3.40.50.80">
    <property type="entry name" value="Nucleotide-binding domain of ferredoxin-NADP reductase (FNR) module"/>
    <property type="match status" value="1"/>
</dbReference>
<evidence type="ECO:0000256" key="6">
    <source>
        <dbReference type="ARBA" id="ARBA00022692"/>
    </source>
</evidence>
<feature type="transmembrane region" description="Helical" evidence="13">
    <location>
        <begin position="235"/>
        <end position="253"/>
    </location>
</feature>
<dbReference type="STRING" id="1173061.A0A0J9XEK6"/>
<keyword evidence="8 13" id="KW-1133">Transmembrane helix</keyword>
<dbReference type="AlphaFoldDB" id="A0A0J9XEK6"/>
<evidence type="ECO:0000313" key="15">
    <source>
        <dbReference type="EMBL" id="CDO55961.1"/>
    </source>
</evidence>
<evidence type="ECO:0000256" key="11">
    <source>
        <dbReference type="ARBA" id="ARBA00048483"/>
    </source>
</evidence>
<dbReference type="InterPro" id="IPR039261">
    <property type="entry name" value="FNR_nucleotide-bd"/>
</dbReference>
<evidence type="ECO:0000256" key="4">
    <source>
        <dbReference type="ARBA" id="ARBA00022475"/>
    </source>
</evidence>
<dbReference type="Proteomes" id="UP000242525">
    <property type="component" value="Unassembled WGS sequence"/>
</dbReference>
<dbReference type="SFLD" id="SFLDG01168">
    <property type="entry name" value="Ferric_reductase_subgroup_(FRE"/>
    <property type="match status" value="1"/>
</dbReference>
<dbReference type="EMBL" id="CCBN010000013">
    <property type="protein sequence ID" value="CDO55961.1"/>
    <property type="molecule type" value="Genomic_DNA"/>
</dbReference>
<dbReference type="GO" id="GO:0005886">
    <property type="term" value="C:plasma membrane"/>
    <property type="evidence" value="ECO:0007669"/>
    <property type="project" value="UniProtKB-SubCell"/>
</dbReference>
<dbReference type="SUPFAM" id="SSF63380">
    <property type="entry name" value="Riboflavin synthase domain-like"/>
    <property type="match status" value="1"/>
</dbReference>
<keyword evidence="6 13" id="KW-0812">Transmembrane</keyword>
<dbReference type="Pfam" id="PF08022">
    <property type="entry name" value="FAD_binding_8"/>
    <property type="match status" value="1"/>
</dbReference>
<accession>A0A0J9XEK6</accession>
<feature type="transmembrane region" description="Helical" evidence="13">
    <location>
        <begin position="259"/>
        <end position="283"/>
    </location>
</feature>
<evidence type="ECO:0000256" key="10">
    <source>
        <dbReference type="ARBA" id="ARBA00023136"/>
    </source>
</evidence>
<keyword evidence="10 13" id="KW-0472">Membrane</keyword>
<organism evidence="15 16">
    <name type="scientific">Geotrichum candidum</name>
    <name type="common">Oospora lactis</name>
    <name type="synonym">Dipodascus geotrichum</name>
    <dbReference type="NCBI Taxonomy" id="1173061"/>
    <lineage>
        <taxon>Eukaryota</taxon>
        <taxon>Fungi</taxon>
        <taxon>Dikarya</taxon>
        <taxon>Ascomycota</taxon>
        <taxon>Saccharomycotina</taxon>
        <taxon>Dipodascomycetes</taxon>
        <taxon>Dipodascales</taxon>
        <taxon>Dipodascaceae</taxon>
        <taxon>Geotrichum</taxon>
    </lineage>
</organism>
<dbReference type="GO" id="GO:0006826">
    <property type="term" value="P:iron ion transport"/>
    <property type="evidence" value="ECO:0007669"/>
    <property type="project" value="UniProtKB-ARBA"/>
</dbReference>
<dbReference type="InterPro" id="IPR017938">
    <property type="entry name" value="Riboflavin_synthase-like_b-brl"/>
</dbReference>
<evidence type="ECO:0000256" key="13">
    <source>
        <dbReference type="SAM" id="Phobius"/>
    </source>
</evidence>
<dbReference type="EC" id="1.16.1.9" evidence="2"/>
<feature type="transmembrane region" description="Helical" evidence="13">
    <location>
        <begin position="295"/>
        <end position="315"/>
    </location>
</feature>
<keyword evidence="9" id="KW-0406">Ion transport</keyword>
<keyword evidence="3" id="KW-0813">Transport</keyword>
<reference evidence="15" key="1">
    <citation type="submission" date="2014-03" db="EMBL/GenBank/DDBJ databases">
        <authorList>
            <person name="Casaregola S."/>
        </authorList>
    </citation>
    <scope>NUCLEOTIDE SEQUENCE [LARGE SCALE GENOMIC DNA]</scope>
    <source>
        <strain evidence="15">CLIB 918</strain>
    </source>
</reference>
<feature type="transmembrane region" description="Helical" evidence="13">
    <location>
        <begin position="41"/>
        <end position="61"/>
    </location>
</feature>
<keyword evidence="7" id="KW-0274">FAD</keyword>
<name>A0A0J9XEK6_GEOCN</name>
<keyword evidence="16" id="KW-1185">Reference proteome</keyword>
<dbReference type="InterPro" id="IPR013112">
    <property type="entry name" value="FAD-bd_8"/>
</dbReference>